<feature type="region of interest" description="Disordered" evidence="22">
    <location>
        <begin position="1"/>
        <end position="50"/>
    </location>
</feature>
<evidence type="ECO:0000256" key="11">
    <source>
        <dbReference type="ARBA" id="ARBA00022801"/>
    </source>
</evidence>
<feature type="compositionally biased region" description="Basic and acidic residues" evidence="22">
    <location>
        <begin position="217"/>
        <end position="232"/>
    </location>
</feature>
<proteinExistence type="inferred from homology"/>
<evidence type="ECO:0000313" key="24">
    <source>
        <dbReference type="Proteomes" id="UP001189624"/>
    </source>
</evidence>
<dbReference type="Gramene" id="rna-AYBTSS11_LOCUS8286">
    <property type="protein sequence ID" value="CAJ1937931.1"/>
    <property type="gene ID" value="gene-AYBTSS11_LOCUS8286"/>
</dbReference>
<dbReference type="Gene3D" id="1.10.150.670">
    <property type="entry name" value="Crossover junction endonuclease EME1, DNA-binding domain"/>
    <property type="match status" value="1"/>
</dbReference>
<dbReference type="PANTHER" id="PTHR21077:SF5">
    <property type="entry name" value="CROSSOVER JUNCTION ENDONUCLEASE MMS4"/>
    <property type="match status" value="1"/>
</dbReference>
<evidence type="ECO:0000256" key="15">
    <source>
        <dbReference type="ARBA" id="ARBA00023172"/>
    </source>
</evidence>
<protein>
    <recommendedName>
        <fullName evidence="25">ERCC4 domain-containing protein</fullName>
    </recommendedName>
</protein>
<evidence type="ECO:0000256" key="5">
    <source>
        <dbReference type="ARBA" id="ARBA00022618"/>
    </source>
</evidence>
<comment type="function">
    <text evidence="20">Interacts with MUS81 to form a DNA structure-specific endonuclease with substrate preference for branched DNA structures with a 5'-end at the branch nick. Typical substrates include 3'-flap structures, D-loops, replication forks, nicked Holliday junctions and also intact Holliday junctions with a reduced efficiency. May be required in mitosis for the processing of stalled or collapsed replication fork intermediates. Plays a role in DNA repair and in genotoxic stress-induced homologous recombination (HR) in somatic cells. Mediates a subset of meiotic recombination events that are insensitive to crossover interference.</text>
</comment>
<keyword evidence="11" id="KW-0378">Hydrolase</keyword>
<keyword evidence="13" id="KW-0460">Magnesium</keyword>
<dbReference type="GO" id="GO:0051321">
    <property type="term" value="P:meiotic cell cycle"/>
    <property type="evidence" value="ECO:0007669"/>
    <property type="project" value="UniProtKB-KW"/>
</dbReference>
<dbReference type="Gene3D" id="3.40.50.10130">
    <property type="match status" value="2"/>
</dbReference>
<dbReference type="GO" id="GO:0046872">
    <property type="term" value="F:metal ion binding"/>
    <property type="evidence" value="ECO:0007669"/>
    <property type="project" value="UniProtKB-KW"/>
</dbReference>
<evidence type="ECO:0000256" key="3">
    <source>
        <dbReference type="ARBA" id="ARBA00004123"/>
    </source>
</evidence>
<dbReference type="InterPro" id="IPR033310">
    <property type="entry name" value="Mms4/EME1/EME2"/>
</dbReference>
<evidence type="ECO:0000256" key="7">
    <source>
        <dbReference type="ARBA" id="ARBA00022723"/>
    </source>
</evidence>
<keyword evidence="5" id="KW-0132">Cell division</keyword>
<evidence type="ECO:0000256" key="1">
    <source>
        <dbReference type="ARBA" id="ARBA00001913"/>
    </source>
</evidence>
<evidence type="ECO:0000256" key="22">
    <source>
        <dbReference type="SAM" id="MobiDB-lite"/>
    </source>
</evidence>
<sequence>MDPIILSDEEDPATPFPLRSKKRRTEPDPNPTVFVIEDDPTPHKSATPSIVPETPMSALFGSDIAIVKCTMPSYPSVRVSPNKFSGISQMICLESDNESEYCGMDKRDDETELRDSRWISNSMGSGSSPRVILESDNTLENCGMDKRDENEPRDSRWTSNLVGSGSFPHICLESDNELENCGTGEWDENEPRRSRLTSNSSGSGSSPRICLESDSELENRGVGKRHENEARNSRWTSNAMGSRSSPERHIGRGSATPTEMPGDNLSNPTSLQVENMDTEKEKNTKNMKKSKVSSKNTTKAVKKTKMTKEERSRLMEEKKLQKEQEKLQKAALKAEAAELKKFEKEKQKWEKGKFAIKSIVAEIDAKVVEAGSIGGHLLTRFAEKGLTYHITSNPISGSILWSMKVPEQISQVVTCSKYSKSSHKVMNYVTRPVTVTLGREPLKNNGVLIIRTDHEERRMETEKTNTVNMEGQLWRIHELCTHARALLSTERIEIPYVLIISEADKFCNLVTNDSLFNQLSSIRNLYPAYTVLAKLTTNFNKVHSRQCVDEAELAEHVVGLTCSLASCQFRKKLTRLSVYANGALVPKDCVDRNLIKKSLWLKALVSIPKVQPRFAIAIWKKYPTMKSLLSVYMDPRKSEHEKEFLLKDLMTEGLLGGDRRLGEVCSKRVYRILMAQSGCTLTDDVENGADFFERQS</sequence>
<dbReference type="Pfam" id="PF21292">
    <property type="entry name" value="EME1-MUS81_C"/>
    <property type="match status" value="1"/>
</dbReference>
<feature type="compositionally biased region" description="Basic and acidic residues" evidence="22">
    <location>
        <begin position="306"/>
        <end position="316"/>
    </location>
</feature>
<dbReference type="GO" id="GO:0004519">
    <property type="term" value="F:endonuclease activity"/>
    <property type="evidence" value="ECO:0007669"/>
    <property type="project" value="UniProtKB-KW"/>
</dbReference>
<accession>A0AA86VHC1</accession>
<gene>
    <name evidence="23" type="ORF">AYBTSS11_LOCUS8286</name>
</gene>
<evidence type="ECO:0000256" key="20">
    <source>
        <dbReference type="ARBA" id="ARBA00059712"/>
    </source>
</evidence>
<keyword evidence="7" id="KW-0479">Metal-binding</keyword>
<keyword evidence="14" id="KW-0175">Coiled coil</keyword>
<keyword evidence="17" id="KW-0539">Nucleus</keyword>
<evidence type="ECO:0000256" key="21">
    <source>
        <dbReference type="ARBA" id="ARBA00066032"/>
    </source>
</evidence>
<dbReference type="GO" id="GO:0016787">
    <property type="term" value="F:hydrolase activity"/>
    <property type="evidence" value="ECO:0007669"/>
    <property type="project" value="UniProtKB-KW"/>
</dbReference>
<keyword evidence="15" id="KW-0233">DNA recombination</keyword>
<keyword evidence="16" id="KW-0234">DNA repair</keyword>
<name>A0AA86VHC1_9FABA</name>
<dbReference type="GO" id="GO:0051301">
    <property type="term" value="P:cell division"/>
    <property type="evidence" value="ECO:0007669"/>
    <property type="project" value="UniProtKB-KW"/>
</dbReference>
<evidence type="ECO:0000256" key="10">
    <source>
        <dbReference type="ARBA" id="ARBA00022776"/>
    </source>
</evidence>
<dbReference type="EMBL" id="OY731400">
    <property type="protein sequence ID" value="CAJ1937931.1"/>
    <property type="molecule type" value="Genomic_DNA"/>
</dbReference>
<keyword evidence="19" id="KW-0131">Cell cycle</keyword>
<comment type="subunit">
    <text evidence="21">Forms a heterodimer with MUS81.</text>
</comment>
<evidence type="ECO:0000256" key="6">
    <source>
        <dbReference type="ARBA" id="ARBA00022722"/>
    </source>
</evidence>
<dbReference type="GO" id="GO:0006281">
    <property type="term" value="P:DNA repair"/>
    <property type="evidence" value="ECO:0007669"/>
    <property type="project" value="UniProtKB-KW"/>
</dbReference>
<feature type="compositionally biased region" description="Low complexity" evidence="22">
    <location>
        <begin position="196"/>
        <end position="208"/>
    </location>
</feature>
<reference evidence="23" key="1">
    <citation type="submission" date="2023-10" db="EMBL/GenBank/DDBJ databases">
        <authorList>
            <person name="Domelevo Entfellner J.-B."/>
        </authorList>
    </citation>
    <scope>NUCLEOTIDE SEQUENCE</scope>
</reference>
<dbReference type="PANTHER" id="PTHR21077">
    <property type="entry name" value="EME1 PROTEIN"/>
    <property type="match status" value="1"/>
</dbReference>
<comment type="cofactor">
    <cofactor evidence="1">
        <name>Ca(2+)</name>
        <dbReference type="ChEBI" id="CHEBI:29108"/>
    </cofactor>
</comment>
<keyword evidence="18" id="KW-0469">Meiosis</keyword>
<dbReference type="Proteomes" id="UP001189624">
    <property type="component" value="Chromosome 3"/>
</dbReference>
<feature type="compositionally biased region" description="Basic and acidic residues" evidence="22">
    <location>
        <begin position="143"/>
        <end position="156"/>
    </location>
</feature>
<evidence type="ECO:0000256" key="12">
    <source>
        <dbReference type="ARBA" id="ARBA00022837"/>
    </source>
</evidence>
<evidence type="ECO:0000256" key="2">
    <source>
        <dbReference type="ARBA" id="ARBA00001946"/>
    </source>
</evidence>
<comment type="similarity">
    <text evidence="4">Belongs to the EME1/MMS4 family.</text>
</comment>
<evidence type="ECO:0000256" key="4">
    <source>
        <dbReference type="ARBA" id="ARBA00005313"/>
    </source>
</evidence>
<dbReference type="GO" id="GO:0005634">
    <property type="term" value="C:nucleus"/>
    <property type="evidence" value="ECO:0007669"/>
    <property type="project" value="UniProtKB-SubCell"/>
</dbReference>
<keyword evidence="9" id="KW-0227">DNA damage</keyword>
<evidence type="ECO:0000256" key="8">
    <source>
        <dbReference type="ARBA" id="ARBA00022759"/>
    </source>
</evidence>
<evidence type="ECO:0008006" key="25">
    <source>
        <dbReference type="Google" id="ProtNLM"/>
    </source>
</evidence>
<evidence type="ECO:0000256" key="19">
    <source>
        <dbReference type="ARBA" id="ARBA00023306"/>
    </source>
</evidence>
<dbReference type="GO" id="GO:0006310">
    <property type="term" value="P:DNA recombination"/>
    <property type="evidence" value="ECO:0007669"/>
    <property type="project" value="UniProtKB-KW"/>
</dbReference>
<evidence type="ECO:0000256" key="17">
    <source>
        <dbReference type="ARBA" id="ARBA00023242"/>
    </source>
</evidence>
<dbReference type="GO" id="GO:0048476">
    <property type="term" value="C:Holliday junction resolvase complex"/>
    <property type="evidence" value="ECO:0007669"/>
    <property type="project" value="InterPro"/>
</dbReference>
<evidence type="ECO:0000256" key="16">
    <source>
        <dbReference type="ARBA" id="ARBA00023204"/>
    </source>
</evidence>
<keyword evidence="6" id="KW-0540">Nuclease</keyword>
<keyword evidence="10" id="KW-0498">Mitosis</keyword>
<feature type="region of interest" description="Disordered" evidence="22">
    <location>
        <begin position="141"/>
        <end position="161"/>
    </location>
</feature>
<evidence type="ECO:0000256" key="9">
    <source>
        <dbReference type="ARBA" id="ARBA00022763"/>
    </source>
</evidence>
<dbReference type="AlphaFoldDB" id="A0AA86VHC1"/>
<organism evidence="23 24">
    <name type="scientific">Sphenostylis stenocarpa</name>
    <dbReference type="NCBI Taxonomy" id="92480"/>
    <lineage>
        <taxon>Eukaryota</taxon>
        <taxon>Viridiplantae</taxon>
        <taxon>Streptophyta</taxon>
        <taxon>Embryophyta</taxon>
        <taxon>Tracheophyta</taxon>
        <taxon>Spermatophyta</taxon>
        <taxon>Magnoliopsida</taxon>
        <taxon>eudicotyledons</taxon>
        <taxon>Gunneridae</taxon>
        <taxon>Pentapetalae</taxon>
        <taxon>rosids</taxon>
        <taxon>fabids</taxon>
        <taxon>Fabales</taxon>
        <taxon>Fabaceae</taxon>
        <taxon>Papilionoideae</taxon>
        <taxon>50 kb inversion clade</taxon>
        <taxon>NPAAA clade</taxon>
        <taxon>indigoferoid/millettioid clade</taxon>
        <taxon>Phaseoleae</taxon>
        <taxon>Sphenostylis</taxon>
    </lineage>
</organism>
<dbReference type="InterPro" id="IPR042530">
    <property type="entry name" value="EME1/EME2_C"/>
</dbReference>
<keyword evidence="8" id="KW-0255">Endonuclease</keyword>
<feature type="compositionally biased region" description="Polar residues" evidence="22">
    <location>
        <begin position="233"/>
        <end position="244"/>
    </location>
</feature>
<feature type="compositionally biased region" description="Polar residues" evidence="22">
    <location>
        <begin position="264"/>
        <end position="275"/>
    </location>
</feature>
<evidence type="ECO:0000256" key="14">
    <source>
        <dbReference type="ARBA" id="ARBA00023054"/>
    </source>
</evidence>
<feature type="region of interest" description="Disordered" evidence="22">
    <location>
        <begin position="181"/>
        <end position="316"/>
    </location>
</feature>
<evidence type="ECO:0000313" key="23">
    <source>
        <dbReference type="EMBL" id="CAJ1937931.1"/>
    </source>
</evidence>
<evidence type="ECO:0000256" key="13">
    <source>
        <dbReference type="ARBA" id="ARBA00022842"/>
    </source>
</evidence>
<keyword evidence="24" id="KW-1185">Reference proteome</keyword>
<evidence type="ECO:0000256" key="18">
    <source>
        <dbReference type="ARBA" id="ARBA00023254"/>
    </source>
</evidence>
<dbReference type="FunFam" id="1.10.150.670:FF:000007">
    <property type="entry name" value="Crossover junction endonuclease EME1B"/>
    <property type="match status" value="1"/>
</dbReference>
<comment type="cofactor">
    <cofactor evidence="2">
        <name>Mg(2+)</name>
        <dbReference type="ChEBI" id="CHEBI:18420"/>
    </cofactor>
</comment>
<comment type="subcellular location">
    <subcellularLocation>
        <location evidence="3">Nucleus</location>
    </subcellularLocation>
</comment>
<keyword evidence="12" id="KW-0106">Calcium</keyword>